<reference evidence="2" key="1">
    <citation type="submission" date="2016-06" db="EMBL/GenBank/DDBJ databases">
        <authorList>
            <person name="Sutton G."/>
            <person name="Brinkac L."/>
            <person name="Sanka R."/>
            <person name="Adams M."/>
            <person name="Lau E."/>
            <person name="Mehaffy C."/>
            <person name="Tameris M."/>
            <person name="Hatherill M."/>
            <person name="Hanekom W."/>
            <person name="Mahomed H."/>
            <person name="Mcshane H."/>
        </authorList>
    </citation>
    <scope>NUCLEOTIDE SEQUENCE [LARGE SCALE GENOMIC DNA]</scope>
    <source>
        <strain evidence="2">852002-51209_SCH5440388</strain>
    </source>
</reference>
<evidence type="ECO:0000313" key="2">
    <source>
        <dbReference type="Proteomes" id="UP000093902"/>
    </source>
</evidence>
<dbReference type="EMBL" id="LZSO01000015">
    <property type="protein sequence ID" value="OBB31364.1"/>
    <property type="molecule type" value="Genomic_DNA"/>
</dbReference>
<sequence>MRERIAHERELRARIGVPVTARATALSTASSTWYLVWPNATGQVSTSTAGSDNIRDAWWSYGTGDMLERATIIGLKAA</sequence>
<evidence type="ECO:0000313" key="1">
    <source>
        <dbReference type="EMBL" id="OBB31364.1"/>
    </source>
</evidence>
<gene>
    <name evidence="1" type="ORF">A5792_16190</name>
</gene>
<organism evidence="1 2">
    <name type="scientific">Mycolicibacterium peregrinum</name>
    <name type="common">Mycobacterium peregrinum</name>
    <dbReference type="NCBI Taxonomy" id="43304"/>
    <lineage>
        <taxon>Bacteria</taxon>
        <taxon>Bacillati</taxon>
        <taxon>Actinomycetota</taxon>
        <taxon>Actinomycetes</taxon>
        <taxon>Mycobacteriales</taxon>
        <taxon>Mycobacteriaceae</taxon>
        <taxon>Mycolicibacterium</taxon>
    </lineage>
</organism>
<accession>A0A1A0RCB6</accession>
<dbReference type="AlphaFoldDB" id="A0A1A0RCB6"/>
<proteinExistence type="predicted"/>
<comment type="caution">
    <text evidence="1">The sequence shown here is derived from an EMBL/GenBank/DDBJ whole genome shotgun (WGS) entry which is preliminary data.</text>
</comment>
<protein>
    <submittedName>
        <fullName evidence="1">Uncharacterized protein</fullName>
    </submittedName>
</protein>
<dbReference type="Proteomes" id="UP000093902">
    <property type="component" value="Unassembled WGS sequence"/>
</dbReference>
<name>A0A1A0RCB6_MYCPR</name>